<dbReference type="InterPro" id="IPR043721">
    <property type="entry name" value="DUF5662"/>
</dbReference>
<evidence type="ECO:0000313" key="1">
    <source>
        <dbReference type="EMBL" id="QJA88102.1"/>
    </source>
</evidence>
<gene>
    <name evidence="1" type="ORF">MM415B02827_0012</name>
</gene>
<dbReference type="AlphaFoldDB" id="A0A6M3L2L0"/>
<accession>A0A6M3L2L0</accession>
<dbReference type="Pfam" id="PF18907">
    <property type="entry name" value="DUF5662"/>
    <property type="match status" value="1"/>
</dbReference>
<organism evidence="1">
    <name type="scientific">viral metagenome</name>
    <dbReference type="NCBI Taxonomy" id="1070528"/>
    <lineage>
        <taxon>unclassified sequences</taxon>
        <taxon>metagenomes</taxon>
        <taxon>organismal metagenomes</taxon>
    </lineage>
</organism>
<dbReference type="EMBL" id="MT142753">
    <property type="protein sequence ID" value="QJA88102.1"/>
    <property type="molecule type" value="Genomic_DNA"/>
</dbReference>
<protein>
    <submittedName>
        <fullName evidence="1">Uncharacterized protein</fullName>
    </submittedName>
</protein>
<reference evidence="1" key="1">
    <citation type="submission" date="2020-03" db="EMBL/GenBank/DDBJ databases">
        <title>The deep terrestrial virosphere.</title>
        <authorList>
            <person name="Holmfeldt K."/>
            <person name="Nilsson E."/>
            <person name="Simone D."/>
            <person name="Lopez-Fernandez M."/>
            <person name="Wu X."/>
            <person name="de Brujin I."/>
            <person name="Lundin D."/>
            <person name="Andersson A."/>
            <person name="Bertilsson S."/>
            <person name="Dopson M."/>
        </authorList>
    </citation>
    <scope>NUCLEOTIDE SEQUENCE</scope>
    <source>
        <strain evidence="1">MM415B02827</strain>
    </source>
</reference>
<name>A0A6M3L2L0_9ZZZZ</name>
<sequence>MADEWFENETRKHQQEVQRLLILAAKLLLDRAVFHDQSKLEPPEREIFIEYTPKLREVTYGSEEYKAYLKEMQIALEHHYAKSPHHPEYNIINGLNNPGFEVDGMNLIDVIEMLCDWIAATKRHADGSIGKSIDHNQKRFQISDQLTQILRQTVGYLNSAK</sequence>
<proteinExistence type="predicted"/>